<evidence type="ECO:0000256" key="4">
    <source>
        <dbReference type="ARBA" id="ARBA00022989"/>
    </source>
</evidence>
<keyword evidence="5 6" id="KW-0472">Membrane</keyword>
<gene>
    <name evidence="7" type="ORF">E6H03_03015</name>
</gene>
<comment type="caution">
    <text evidence="7">The sequence shown here is derived from an EMBL/GenBank/DDBJ whole genome shotgun (WGS) entry which is preliminary data.</text>
</comment>
<dbReference type="InterPro" id="IPR043428">
    <property type="entry name" value="LivM-like"/>
</dbReference>
<feature type="transmembrane region" description="Helical" evidence="6">
    <location>
        <begin position="245"/>
        <end position="264"/>
    </location>
</feature>
<dbReference type="GO" id="GO:0015658">
    <property type="term" value="F:branched-chain amino acid transmembrane transporter activity"/>
    <property type="evidence" value="ECO:0007669"/>
    <property type="project" value="InterPro"/>
</dbReference>
<feature type="transmembrane region" description="Helical" evidence="6">
    <location>
        <begin position="112"/>
        <end position="131"/>
    </location>
</feature>
<name>A0A537JK32_9BACT</name>
<accession>A0A537JK32</accession>
<dbReference type="EMBL" id="VBAN01000089">
    <property type="protein sequence ID" value="TMI83844.1"/>
    <property type="molecule type" value="Genomic_DNA"/>
</dbReference>
<evidence type="ECO:0000256" key="1">
    <source>
        <dbReference type="ARBA" id="ARBA00004651"/>
    </source>
</evidence>
<feature type="transmembrane region" description="Helical" evidence="6">
    <location>
        <begin position="163"/>
        <end position="179"/>
    </location>
</feature>
<dbReference type="PANTHER" id="PTHR30482:SF10">
    <property type="entry name" value="HIGH-AFFINITY BRANCHED-CHAIN AMINO ACID TRANSPORT PROTEIN BRAE"/>
    <property type="match status" value="1"/>
</dbReference>
<keyword evidence="2" id="KW-1003">Cell membrane</keyword>
<feature type="transmembrane region" description="Helical" evidence="6">
    <location>
        <begin position="61"/>
        <end position="78"/>
    </location>
</feature>
<feature type="transmembrane region" description="Helical" evidence="6">
    <location>
        <begin position="84"/>
        <end position="105"/>
    </location>
</feature>
<feature type="transmembrane region" description="Helical" evidence="6">
    <location>
        <begin position="213"/>
        <end position="233"/>
    </location>
</feature>
<dbReference type="CDD" id="cd06581">
    <property type="entry name" value="TM_PBP1_LivM_like"/>
    <property type="match status" value="1"/>
</dbReference>
<sequence>MTLPRALAVFLMALIAALPLVPMGGMRQYVLHVLVQIFIWSFIAGAWSLMGRFRLVSLGHGAFLGIGAYTTTLLWNVFGLTPWVGGLAAVAGAVAVAAVVGYPCYRLRVVGHYFVLVTLAVGEVVRLLIIAERGWTGGSLGLTLRAAPAQASLLAAQFADKRVFYYASVLVWLGGLYLWRRVDRSMARSAMEAIGEDETAAAAVGIDVTRFKLGITALSAALTAAGGVLYAQYITYVSPETLSGIGVSLRIVFAAVLGGMYSLLGPTVGTALTIALAEYLRVTFGIRLIGMAETIYGLVLILLIIFLPVGLYGGLEQVMRRAGAARPGRRMAFLQTRKG</sequence>
<keyword evidence="3 6" id="KW-0812">Transmembrane</keyword>
<organism evidence="7 8">
    <name type="scientific">Candidatus Segetimicrobium genomatis</name>
    <dbReference type="NCBI Taxonomy" id="2569760"/>
    <lineage>
        <taxon>Bacteria</taxon>
        <taxon>Bacillati</taxon>
        <taxon>Candidatus Sysuimicrobiota</taxon>
        <taxon>Candidatus Sysuimicrobiia</taxon>
        <taxon>Candidatus Sysuimicrobiales</taxon>
        <taxon>Candidatus Segetimicrobiaceae</taxon>
        <taxon>Candidatus Segetimicrobium</taxon>
    </lineage>
</organism>
<dbReference type="Proteomes" id="UP000318093">
    <property type="component" value="Unassembled WGS sequence"/>
</dbReference>
<keyword evidence="4 6" id="KW-1133">Transmembrane helix</keyword>
<dbReference type="AlphaFoldDB" id="A0A537JK32"/>
<dbReference type="GO" id="GO:0005886">
    <property type="term" value="C:plasma membrane"/>
    <property type="evidence" value="ECO:0007669"/>
    <property type="project" value="UniProtKB-SubCell"/>
</dbReference>
<evidence type="ECO:0000256" key="6">
    <source>
        <dbReference type="SAM" id="Phobius"/>
    </source>
</evidence>
<feature type="transmembrane region" description="Helical" evidence="6">
    <location>
        <begin position="295"/>
        <end position="315"/>
    </location>
</feature>
<dbReference type="Pfam" id="PF02653">
    <property type="entry name" value="BPD_transp_2"/>
    <property type="match status" value="1"/>
</dbReference>
<dbReference type="PANTHER" id="PTHR30482">
    <property type="entry name" value="HIGH-AFFINITY BRANCHED-CHAIN AMINO ACID TRANSPORT SYSTEM PERMEASE"/>
    <property type="match status" value="1"/>
</dbReference>
<evidence type="ECO:0000256" key="5">
    <source>
        <dbReference type="ARBA" id="ARBA00023136"/>
    </source>
</evidence>
<reference evidence="7 8" key="1">
    <citation type="journal article" date="2019" name="Nat. Microbiol.">
        <title>Mediterranean grassland soil C-N compound turnover is dependent on rainfall and depth, and is mediated by genomically divergent microorganisms.</title>
        <authorList>
            <person name="Diamond S."/>
            <person name="Andeer P.F."/>
            <person name="Li Z."/>
            <person name="Crits-Christoph A."/>
            <person name="Burstein D."/>
            <person name="Anantharaman K."/>
            <person name="Lane K.R."/>
            <person name="Thomas B.C."/>
            <person name="Pan C."/>
            <person name="Northen T.R."/>
            <person name="Banfield J.F."/>
        </authorList>
    </citation>
    <scope>NUCLEOTIDE SEQUENCE [LARGE SCALE GENOMIC DNA]</scope>
    <source>
        <strain evidence="7">NP_6</strain>
    </source>
</reference>
<evidence type="ECO:0000313" key="8">
    <source>
        <dbReference type="Proteomes" id="UP000318093"/>
    </source>
</evidence>
<evidence type="ECO:0000256" key="3">
    <source>
        <dbReference type="ARBA" id="ARBA00022692"/>
    </source>
</evidence>
<evidence type="ECO:0000256" key="2">
    <source>
        <dbReference type="ARBA" id="ARBA00022475"/>
    </source>
</evidence>
<evidence type="ECO:0000313" key="7">
    <source>
        <dbReference type="EMBL" id="TMI83844.1"/>
    </source>
</evidence>
<feature type="transmembrane region" description="Helical" evidence="6">
    <location>
        <begin position="29"/>
        <end position="49"/>
    </location>
</feature>
<proteinExistence type="predicted"/>
<dbReference type="InterPro" id="IPR001851">
    <property type="entry name" value="ABC_transp_permease"/>
</dbReference>
<protein>
    <submittedName>
        <fullName evidence="7">Branched-chain amino acid ABC transporter permease</fullName>
    </submittedName>
</protein>
<comment type="subcellular location">
    <subcellularLocation>
        <location evidence="1">Cell membrane</location>
        <topology evidence="1">Multi-pass membrane protein</topology>
    </subcellularLocation>
</comment>